<accession>A0A4Q9VSE7</accession>
<comment type="caution">
    <text evidence="3">The sequence shown here is derived from an EMBL/GenBank/DDBJ whole genome shotgun (WGS) entry which is preliminary data.</text>
</comment>
<dbReference type="PANTHER" id="PTHR30432">
    <property type="entry name" value="TRANSCRIPTIONAL REGULATOR MODE"/>
    <property type="match status" value="1"/>
</dbReference>
<protein>
    <submittedName>
        <fullName evidence="3">LysR family transcriptional regulator</fullName>
    </submittedName>
</protein>
<dbReference type="EMBL" id="SJFN01000011">
    <property type="protein sequence ID" value="TBW38426.1"/>
    <property type="molecule type" value="Genomic_DNA"/>
</dbReference>
<keyword evidence="4" id="KW-1185">Reference proteome</keyword>
<dbReference type="GO" id="GO:0003700">
    <property type="term" value="F:DNA-binding transcription factor activity"/>
    <property type="evidence" value="ECO:0007669"/>
    <property type="project" value="InterPro"/>
</dbReference>
<dbReference type="Gene3D" id="1.10.10.10">
    <property type="entry name" value="Winged helix-like DNA-binding domain superfamily/Winged helix DNA-binding domain"/>
    <property type="match status" value="1"/>
</dbReference>
<dbReference type="AlphaFoldDB" id="A0A4Q9VSE7"/>
<reference evidence="3 4" key="1">
    <citation type="submission" date="2019-02" db="EMBL/GenBank/DDBJ databases">
        <title>Siculibacillus lacustris gen. nov., sp. nov., a new rosette-forming bacterium isolated from a freshwater crater lake (Lake St. Ana, Romania).</title>
        <authorList>
            <person name="Felfoldi T."/>
            <person name="Marton Z."/>
            <person name="Szabo A."/>
            <person name="Mentes A."/>
            <person name="Boka K."/>
            <person name="Marialigeti K."/>
            <person name="Mathe I."/>
            <person name="Koncz M."/>
            <person name="Schumann P."/>
            <person name="Toth E."/>
        </authorList>
    </citation>
    <scope>NUCLEOTIDE SEQUENCE [LARGE SCALE GENOMIC DNA]</scope>
    <source>
        <strain evidence="3 4">SA-279</strain>
    </source>
</reference>
<dbReference type="RefSeq" id="WP_131308592.1">
    <property type="nucleotide sequence ID" value="NZ_SJFN01000011.1"/>
</dbReference>
<proteinExistence type="predicted"/>
<dbReference type="OrthoDB" id="9800709at2"/>
<gene>
    <name evidence="3" type="ORF">EYW49_09145</name>
</gene>
<sequence length="129" mass="13994">MVSLRLQLKISTDTRIGHGKVRLLEEIEVSGSISAAARVLGMNYRRAWGLIDHMNKAFGRPVVNGTTGSLGGAELTDLGRDIIARYRAMETEVLRIATPHVEAMNAWTNPGENDADLASSARSLPPPKD</sequence>
<organism evidence="3 4">
    <name type="scientific">Siculibacillus lacustris</name>
    <dbReference type="NCBI Taxonomy" id="1549641"/>
    <lineage>
        <taxon>Bacteria</taxon>
        <taxon>Pseudomonadati</taxon>
        <taxon>Pseudomonadota</taxon>
        <taxon>Alphaproteobacteria</taxon>
        <taxon>Hyphomicrobiales</taxon>
        <taxon>Ancalomicrobiaceae</taxon>
        <taxon>Siculibacillus</taxon>
    </lineage>
</organism>
<dbReference type="InterPro" id="IPR036390">
    <property type="entry name" value="WH_DNA-bd_sf"/>
</dbReference>
<feature type="domain" description="HTH lysR-type" evidence="2">
    <location>
        <begin position="21"/>
        <end position="80"/>
    </location>
</feature>
<evidence type="ECO:0000313" key="4">
    <source>
        <dbReference type="Proteomes" id="UP000292781"/>
    </source>
</evidence>
<dbReference type="InterPro" id="IPR051815">
    <property type="entry name" value="Molybdate_resp_trans_reg"/>
</dbReference>
<dbReference type="InterPro" id="IPR036388">
    <property type="entry name" value="WH-like_DNA-bd_sf"/>
</dbReference>
<evidence type="ECO:0000313" key="3">
    <source>
        <dbReference type="EMBL" id="TBW38426.1"/>
    </source>
</evidence>
<feature type="region of interest" description="Disordered" evidence="1">
    <location>
        <begin position="107"/>
        <end position="129"/>
    </location>
</feature>
<dbReference type="SUPFAM" id="SSF46785">
    <property type="entry name" value="Winged helix' DNA-binding domain"/>
    <property type="match status" value="1"/>
</dbReference>
<dbReference type="PANTHER" id="PTHR30432:SF1">
    <property type="entry name" value="DNA-BINDING TRANSCRIPTIONAL DUAL REGULATOR MODE"/>
    <property type="match status" value="1"/>
</dbReference>
<evidence type="ECO:0000259" key="2">
    <source>
        <dbReference type="Pfam" id="PF00126"/>
    </source>
</evidence>
<dbReference type="InterPro" id="IPR000847">
    <property type="entry name" value="LysR_HTH_N"/>
</dbReference>
<name>A0A4Q9VSE7_9HYPH</name>
<dbReference type="Proteomes" id="UP000292781">
    <property type="component" value="Unassembled WGS sequence"/>
</dbReference>
<evidence type="ECO:0000256" key="1">
    <source>
        <dbReference type="SAM" id="MobiDB-lite"/>
    </source>
</evidence>
<dbReference type="Pfam" id="PF00126">
    <property type="entry name" value="HTH_1"/>
    <property type="match status" value="1"/>
</dbReference>